<name>A0A4R1FB32_9GAMM</name>
<dbReference type="RefSeq" id="WP_131904807.1">
    <property type="nucleotide sequence ID" value="NZ_BAAAFU010000008.1"/>
</dbReference>
<comment type="caution">
    <text evidence="4">The sequence shown here is derived from an EMBL/GenBank/DDBJ whole genome shotgun (WGS) entry which is preliminary data.</text>
</comment>
<dbReference type="AlphaFoldDB" id="A0A4R1FB32"/>
<dbReference type="Proteomes" id="UP000294887">
    <property type="component" value="Unassembled WGS sequence"/>
</dbReference>
<dbReference type="SUPFAM" id="SSF56925">
    <property type="entry name" value="OMPA-like"/>
    <property type="match status" value="1"/>
</dbReference>
<reference evidence="4 5" key="1">
    <citation type="submission" date="2019-03" db="EMBL/GenBank/DDBJ databases">
        <title>Genomic Encyclopedia of Type Strains, Phase IV (KMG-IV): sequencing the most valuable type-strain genomes for metagenomic binning, comparative biology and taxonomic classification.</title>
        <authorList>
            <person name="Goeker M."/>
        </authorList>
    </citation>
    <scope>NUCLEOTIDE SEQUENCE [LARGE SCALE GENOMIC DNA]</scope>
    <source>
        <strain evidence="4 5">DSM 24830</strain>
    </source>
</reference>
<evidence type="ECO:0000256" key="2">
    <source>
        <dbReference type="SAM" id="SignalP"/>
    </source>
</evidence>
<dbReference type="Pfam" id="PF13505">
    <property type="entry name" value="OMP_b-brl"/>
    <property type="match status" value="1"/>
</dbReference>
<feature type="signal peptide" evidence="2">
    <location>
        <begin position="1"/>
        <end position="28"/>
    </location>
</feature>
<dbReference type="EMBL" id="SMFQ01000002">
    <property type="protein sequence ID" value="TCJ89158.1"/>
    <property type="molecule type" value="Genomic_DNA"/>
</dbReference>
<feature type="chain" id="PRO_5020472063" evidence="2">
    <location>
        <begin position="29"/>
        <end position="244"/>
    </location>
</feature>
<evidence type="ECO:0000313" key="5">
    <source>
        <dbReference type="Proteomes" id="UP000294887"/>
    </source>
</evidence>
<dbReference type="Gene3D" id="2.40.160.20">
    <property type="match status" value="1"/>
</dbReference>
<dbReference type="OrthoDB" id="6195779at2"/>
<proteinExistence type="predicted"/>
<accession>A0A4R1FB32</accession>
<gene>
    <name evidence="4" type="ORF">EV695_1019</name>
</gene>
<organism evidence="4 5">
    <name type="scientific">Cocleimonas flava</name>
    <dbReference type="NCBI Taxonomy" id="634765"/>
    <lineage>
        <taxon>Bacteria</taxon>
        <taxon>Pseudomonadati</taxon>
        <taxon>Pseudomonadota</taxon>
        <taxon>Gammaproteobacteria</taxon>
        <taxon>Thiotrichales</taxon>
        <taxon>Thiotrichaceae</taxon>
        <taxon>Cocleimonas</taxon>
    </lineage>
</organism>
<sequence length="244" mass="25815">MNTAKNKVKKQLALAIAVALATPSIALAEGFYVTAQLGVSEQASDSEPTGNNIATDSDFPAKFDSGDSSVAGIGIGYKFSEKFRIEGRLTHRDGDFNDKNIGSGARAGEEYVLNGNIESTALTVEGFYDFPNSTLFTPYIKAGLGVSDNSYSARLGGAGVAAFDAFDGAADGYYDAYADGDSTELSWNVGIGGNYKLSKRTSIYGEYQYASFGDVKTGSDSFTDGFKIDDVSAHEFVAGVRIDF</sequence>
<evidence type="ECO:0000259" key="3">
    <source>
        <dbReference type="Pfam" id="PF13505"/>
    </source>
</evidence>
<evidence type="ECO:0000313" key="4">
    <source>
        <dbReference type="EMBL" id="TCJ89158.1"/>
    </source>
</evidence>
<dbReference type="InterPro" id="IPR011250">
    <property type="entry name" value="OMP/PagP_B-barrel"/>
</dbReference>
<dbReference type="InterPro" id="IPR027385">
    <property type="entry name" value="Beta-barrel_OMP"/>
</dbReference>
<protein>
    <submittedName>
        <fullName evidence="4">Opacity protein-like surface antigen</fullName>
    </submittedName>
</protein>
<keyword evidence="5" id="KW-1185">Reference proteome</keyword>
<keyword evidence="1 2" id="KW-0732">Signal</keyword>
<feature type="domain" description="Outer membrane protein beta-barrel" evidence="3">
    <location>
        <begin position="13"/>
        <end position="244"/>
    </location>
</feature>
<evidence type="ECO:0000256" key="1">
    <source>
        <dbReference type="ARBA" id="ARBA00022729"/>
    </source>
</evidence>